<dbReference type="OrthoDB" id="1271679at2"/>
<dbReference type="STRING" id="1046627.BZARG_161"/>
<protein>
    <submittedName>
        <fullName evidence="1">Glyoxalase</fullName>
    </submittedName>
</protein>
<comment type="caution">
    <text evidence="1">The sequence shown here is derived from an EMBL/GenBank/DDBJ whole genome shotgun (WGS) entry which is preliminary data.</text>
</comment>
<evidence type="ECO:0000313" key="2">
    <source>
        <dbReference type="Proteomes" id="UP000003730"/>
    </source>
</evidence>
<dbReference type="EMBL" id="AFXZ01000002">
    <property type="protein sequence ID" value="EGV44970.1"/>
    <property type="molecule type" value="Genomic_DNA"/>
</dbReference>
<gene>
    <name evidence="1" type="ORF">BZARG_161</name>
</gene>
<proteinExistence type="predicted"/>
<accession>G2E9F0</accession>
<dbReference type="PATRIC" id="fig|1046627.3.peg.176"/>
<dbReference type="AlphaFoldDB" id="G2E9F0"/>
<keyword evidence="2" id="KW-1185">Reference proteome</keyword>
<reference evidence="1 2" key="1">
    <citation type="journal article" date="2008" name="Int. J. Syst. Evol. Microbiol.">
        <title>Bizionia argentinensis sp. nov., isolated from surface marine water in Antarctica.</title>
        <authorList>
            <person name="Bercovich A."/>
            <person name="Vazquez S.C."/>
            <person name="Yankilevich P."/>
            <person name="Coria S.H."/>
            <person name="Foti M."/>
            <person name="Hernandez E."/>
            <person name="Vidal A."/>
            <person name="Ruberto L."/>
            <person name="Melo C."/>
            <person name="Marenssi S."/>
            <person name="Criscuolo M."/>
            <person name="Memoli M."/>
            <person name="Arguelles M."/>
            <person name="Mac Cormack W.P."/>
        </authorList>
    </citation>
    <scope>NUCLEOTIDE SEQUENCE [LARGE SCALE GENOMIC DNA]</scope>
    <source>
        <strain evidence="1 2">JUB59</strain>
    </source>
</reference>
<name>G2E9F0_9FLAO</name>
<sequence>MNRSENLLACRPNIPSAKFNDAMSAEEHFQNATLRPVIKLQNDLLISIFENYANKHKRVFYELSVEKQMDYIGNAIQKDLKFRNAIKGIVIGLFTVDEYKLYIENSSALNKRMMNLVKERLISNIQLFENQLS</sequence>
<dbReference type="RefSeq" id="WP_008634605.1">
    <property type="nucleotide sequence ID" value="NZ_AFXZ01000002.1"/>
</dbReference>
<dbReference type="eggNOG" id="ENOG50318IH">
    <property type="taxonomic scope" value="Bacteria"/>
</dbReference>
<dbReference type="Proteomes" id="UP000003730">
    <property type="component" value="Unassembled WGS sequence"/>
</dbReference>
<organism evidence="1 2">
    <name type="scientific">Bizionia argentinensis JUB59</name>
    <dbReference type="NCBI Taxonomy" id="1046627"/>
    <lineage>
        <taxon>Bacteria</taxon>
        <taxon>Pseudomonadati</taxon>
        <taxon>Bacteroidota</taxon>
        <taxon>Flavobacteriia</taxon>
        <taxon>Flavobacteriales</taxon>
        <taxon>Flavobacteriaceae</taxon>
        <taxon>Bizionia</taxon>
    </lineage>
</organism>
<evidence type="ECO:0000313" key="1">
    <source>
        <dbReference type="EMBL" id="EGV44970.1"/>
    </source>
</evidence>